<evidence type="ECO:0000313" key="10">
    <source>
        <dbReference type="EMBL" id="GAA4770008.1"/>
    </source>
</evidence>
<comment type="similarity">
    <text evidence="1">Belongs to the glycosyl hydrolase 9 (cellulase E) family.</text>
</comment>
<evidence type="ECO:0000259" key="7">
    <source>
        <dbReference type="Pfam" id="PF00759"/>
    </source>
</evidence>
<dbReference type="Gene3D" id="1.50.10.10">
    <property type="match status" value="1"/>
</dbReference>
<protein>
    <recommendedName>
        <fullName evidence="12">Glycoside hydrolase</fullName>
    </recommendedName>
</protein>
<accession>A0ABP9A146</accession>
<dbReference type="InterPro" id="IPR012341">
    <property type="entry name" value="6hp_glycosidase-like_sf"/>
</dbReference>
<dbReference type="NCBIfam" id="TIGR04183">
    <property type="entry name" value="Por_Secre_tail"/>
    <property type="match status" value="1"/>
</dbReference>
<keyword evidence="3" id="KW-0378">Hydrolase</keyword>
<evidence type="ECO:0000256" key="6">
    <source>
        <dbReference type="ARBA" id="ARBA00023326"/>
    </source>
</evidence>
<comment type="caution">
    <text evidence="10">The sequence shown here is derived from an EMBL/GenBank/DDBJ whole genome shotgun (WGS) entry which is preliminary data.</text>
</comment>
<evidence type="ECO:0000313" key="11">
    <source>
        <dbReference type="Proteomes" id="UP001500141"/>
    </source>
</evidence>
<evidence type="ECO:0000256" key="5">
    <source>
        <dbReference type="ARBA" id="ARBA00023295"/>
    </source>
</evidence>
<dbReference type="InterPro" id="IPR026444">
    <property type="entry name" value="Secre_tail"/>
</dbReference>
<reference evidence="11" key="1">
    <citation type="journal article" date="2019" name="Int. J. Syst. Evol. Microbiol.">
        <title>The Global Catalogue of Microorganisms (GCM) 10K type strain sequencing project: providing services to taxonomists for standard genome sequencing and annotation.</title>
        <authorList>
            <consortium name="The Broad Institute Genomics Platform"/>
            <consortium name="The Broad Institute Genome Sequencing Center for Infectious Disease"/>
            <person name="Wu L."/>
            <person name="Ma J."/>
        </authorList>
    </citation>
    <scope>NUCLEOTIDE SEQUENCE [LARGE SCALE GENOMIC DNA]</scope>
    <source>
        <strain evidence="11">JCM 18198</strain>
    </source>
</reference>
<dbReference type="InterPro" id="IPR004197">
    <property type="entry name" value="Cellulase_Ig-like"/>
</dbReference>
<evidence type="ECO:0000256" key="2">
    <source>
        <dbReference type="ARBA" id="ARBA00022729"/>
    </source>
</evidence>
<dbReference type="Pfam" id="PF02927">
    <property type="entry name" value="CelD_N"/>
    <property type="match status" value="1"/>
</dbReference>
<dbReference type="PANTHER" id="PTHR22298">
    <property type="entry name" value="ENDO-1,4-BETA-GLUCANASE"/>
    <property type="match status" value="1"/>
</dbReference>
<dbReference type="SUPFAM" id="SSF48208">
    <property type="entry name" value="Six-hairpin glycosidases"/>
    <property type="match status" value="1"/>
</dbReference>
<evidence type="ECO:0000256" key="1">
    <source>
        <dbReference type="ARBA" id="ARBA00007072"/>
    </source>
</evidence>
<sequence>MQKTILIFLFIYNLTVAQNPFIEVDQFGYFTNAPKVAVLRDPQTGFNAAESYAPPATLQVKNSSNIVVYTGVITSWNSGATDTFSGDKGWWFDFTSVTTPGTYYIYDATNNKSSASFVIGTNPYTEVLKAATKMFYYNRCNFTKVVPYANSKWTDGMNFNNNLQDYNARSVFAQGNAATEKDLSGGWFDAGDYNKYVTFTYSVIHDLLMAYESNPAIFGDNWNIPESGNGTSDLLDEIKYELDWLYKMSNADGSAYIKMGSKNYSDNSNYPPSANTNPRYYGNLCTSASATIASTFSHAAIIFNAIGNTAYATQLQNRAIACYNYTLPYFNTNTLQTNCDNGEIVSGDADTSVTNQKTMMVSAAIYLFQLTNQNTYHNFVTTNAPLITPLSDSNWGADYTVMQDALLYYTTLSNANSSLVNSIRNSVQTDVTNNWNNYYGSSNLGLYRDFLPSWSYYWGSNKAKASYGNLNLLYAKNNIGSNPSGLKNRAKEFVHSFHGVNPLGIVQLSNMYAFGADYSINEIYHTWFANGSIYDNALLSSNGPAPGFVVGGPNKDFTVTTVSPPYGQPASKSYLDFNDGYPNNSWEVSEPAIYYQAAYIRLLSGVIANYDTTLNTNNITNISENISVFPNPSTGTFQIYAPKTIAKVTAYDILGKSIKINSLNKQQYNIDRKGVFWLKIEFDNGSISTQKIIIGEK</sequence>
<organism evidence="10 11">
    <name type="scientific">Flavobacterium hankyongi</name>
    <dbReference type="NCBI Taxonomy" id="1176532"/>
    <lineage>
        <taxon>Bacteria</taxon>
        <taxon>Pseudomonadati</taxon>
        <taxon>Bacteroidota</taxon>
        <taxon>Flavobacteriia</taxon>
        <taxon>Flavobacteriales</taxon>
        <taxon>Flavobacteriaceae</taxon>
        <taxon>Flavobacterium</taxon>
    </lineage>
</organism>
<dbReference type="RefSeq" id="WP_264542306.1">
    <property type="nucleotide sequence ID" value="NZ_BAABIP010000017.1"/>
</dbReference>
<dbReference type="InterPro" id="IPR008928">
    <property type="entry name" value="6-hairpin_glycosidase_sf"/>
</dbReference>
<dbReference type="Pfam" id="PF18962">
    <property type="entry name" value="Por_Secre_tail"/>
    <property type="match status" value="1"/>
</dbReference>
<evidence type="ECO:0000256" key="4">
    <source>
        <dbReference type="ARBA" id="ARBA00023277"/>
    </source>
</evidence>
<dbReference type="SUPFAM" id="SSF81296">
    <property type="entry name" value="E set domains"/>
    <property type="match status" value="1"/>
</dbReference>
<feature type="domain" description="Secretion system C-terminal sorting" evidence="9">
    <location>
        <begin position="628"/>
        <end position="694"/>
    </location>
</feature>
<feature type="domain" description="Glycoside hydrolase family 9" evidence="7">
    <location>
        <begin position="124"/>
        <end position="602"/>
    </location>
</feature>
<keyword evidence="5" id="KW-0326">Glycosidase</keyword>
<feature type="domain" description="Cellulase Ig-like" evidence="8">
    <location>
        <begin position="18"/>
        <end position="105"/>
    </location>
</feature>
<gene>
    <name evidence="10" type="ORF">GCM10023230_20130</name>
</gene>
<evidence type="ECO:0000259" key="8">
    <source>
        <dbReference type="Pfam" id="PF02927"/>
    </source>
</evidence>
<dbReference type="Proteomes" id="UP001500141">
    <property type="component" value="Unassembled WGS sequence"/>
</dbReference>
<evidence type="ECO:0000256" key="3">
    <source>
        <dbReference type="ARBA" id="ARBA00022801"/>
    </source>
</evidence>
<proteinExistence type="inferred from homology"/>
<dbReference type="InterPro" id="IPR001701">
    <property type="entry name" value="Glyco_hydro_9"/>
</dbReference>
<dbReference type="Gene3D" id="2.60.40.10">
    <property type="entry name" value="Immunoglobulins"/>
    <property type="match status" value="1"/>
</dbReference>
<keyword evidence="2" id="KW-0732">Signal</keyword>
<keyword evidence="11" id="KW-1185">Reference proteome</keyword>
<dbReference type="Pfam" id="PF00759">
    <property type="entry name" value="Glyco_hydro_9"/>
    <property type="match status" value="1"/>
</dbReference>
<keyword evidence="4" id="KW-0119">Carbohydrate metabolism</keyword>
<dbReference type="CDD" id="cd02850">
    <property type="entry name" value="E_set_Cellulase_N"/>
    <property type="match status" value="1"/>
</dbReference>
<evidence type="ECO:0008006" key="12">
    <source>
        <dbReference type="Google" id="ProtNLM"/>
    </source>
</evidence>
<dbReference type="EMBL" id="BAABIP010000017">
    <property type="protein sequence ID" value="GAA4770008.1"/>
    <property type="molecule type" value="Genomic_DNA"/>
</dbReference>
<dbReference type="InterPro" id="IPR013783">
    <property type="entry name" value="Ig-like_fold"/>
</dbReference>
<name>A0ABP9A146_9FLAO</name>
<evidence type="ECO:0000259" key="9">
    <source>
        <dbReference type="Pfam" id="PF18962"/>
    </source>
</evidence>
<dbReference type="InterPro" id="IPR014756">
    <property type="entry name" value="Ig_E-set"/>
</dbReference>
<keyword evidence="6" id="KW-0624">Polysaccharide degradation</keyword>